<dbReference type="EMBL" id="CP022114">
    <property type="protein sequence ID" value="ASG63917.1"/>
    <property type="molecule type" value="Genomic_DNA"/>
</dbReference>
<dbReference type="AlphaFoldDB" id="A0A248KK22"/>
<feature type="compositionally biased region" description="Basic and acidic residues" evidence="1">
    <location>
        <begin position="93"/>
        <end position="104"/>
    </location>
</feature>
<evidence type="ECO:0000256" key="1">
    <source>
        <dbReference type="SAM" id="MobiDB-lite"/>
    </source>
</evidence>
<dbReference type="Proteomes" id="UP000197098">
    <property type="component" value="Chromosome"/>
</dbReference>
<evidence type="ECO:0000313" key="3">
    <source>
        <dbReference type="Proteomes" id="UP000197098"/>
    </source>
</evidence>
<name>A0A248KK22_9ENTR</name>
<evidence type="ECO:0000313" key="2">
    <source>
        <dbReference type="EMBL" id="ASG63917.1"/>
    </source>
</evidence>
<reference evidence="2 3" key="1">
    <citation type="submission" date="2017-06" db="EMBL/GenBank/DDBJ databases">
        <title>Origin of plasmid-mediated fosfomycin resistance gene fosA3.</title>
        <authorList>
            <person name="Ito R."/>
            <person name="Pacey M.P."/>
            <person name="Doi Y."/>
        </authorList>
    </citation>
    <scope>NUCLEOTIDE SEQUENCE [LARGE SCALE GENOMIC DNA]</scope>
    <source>
        <strain evidence="2 3">YDC799</strain>
    </source>
</reference>
<protein>
    <submittedName>
        <fullName evidence="2">Uncharacterized protein</fullName>
    </submittedName>
</protein>
<feature type="region of interest" description="Disordered" evidence="1">
    <location>
        <begin position="84"/>
        <end position="104"/>
    </location>
</feature>
<accession>A0A248KK22</accession>
<proteinExistence type="predicted"/>
<sequence>MKSSQMTNNQLTDEQIAMWRNDAESVMAGGYMFSEEYAAARAICELTAELQKVRSGSKLEPGSDAVLSDERIAAIAEGRAPRYRSEAQSMARELQERRKAEIGG</sequence>
<organism evidence="2 3">
    <name type="scientific">Kluyvera genomosp. 3</name>
    <dbReference type="NCBI Taxonomy" id="2774055"/>
    <lineage>
        <taxon>Bacteria</taxon>
        <taxon>Pseudomonadati</taxon>
        <taxon>Pseudomonadota</taxon>
        <taxon>Gammaproteobacteria</taxon>
        <taxon>Enterobacterales</taxon>
        <taxon>Enterobacteriaceae</taxon>
        <taxon>Kluyvera</taxon>
    </lineage>
</organism>
<gene>
    <name evidence="2" type="ORF">CEW81_18185</name>
</gene>